<evidence type="ECO:0000256" key="2">
    <source>
        <dbReference type="ARBA" id="ARBA00012286"/>
    </source>
</evidence>
<keyword evidence="3" id="KW-0055">Arginine biosynthesis</keyword>
<evidence type="ECO:0000256" key="3">
    <source>
        <dbReference type="ARBA" id="ARBA00022571"/>
    </source>
</evidence>
<dbReference type="EC" id="6.3.4.5" evidence="2"/>
<dbReference type="Gene3D" id="3.90.1260.10">
    <property type="entry name" value="Argininosuccinate synthetase, chain A, domain 2"/>
    <property type="match status" value="1"/>
</dbReference>
<dbReference type="SUPFAM" id="SSF52402">
    <property type="entry name" value="Adenine nucleotide alpha hydrolases-like"/>
    <property type="match status" value="1"/>
</dbReference>
<accession>A0ABU2XQ16</accession>
<dbReference type="InterPro" id="IPR048267">
    <property type="entry name" value="Arginosuc_syn_N"/>
</dbReference>
<dbReference type="InterPro" id="IPR024074">
    <property type="entry name" value="AS_cat/multimer_dom_body"/>
</dbReference>
<dbReference type="InterPro" id="IPR048268">
    <property type="entry name" value="Arginosuc_syn_C"/>
</dbReference>
<dbReference type="InterPro" id="IPR001518">
    <property type="entry name" value="Arginosuc_synth"/>
</dbReference>
<proteinExistence type="predicted"/>
<dbReference type="EMBL" id="JAVRFD010000020">
    <property type="protein sequence ID" value="MDT0547544.1"/>
    <property type="molecule type" value="Genomic_DNA"/>
</dbReference>
<comment type="caution">
    <text evidence="10">The sequence shown here is derived from an EMBL/GenBank/DDBJ whole genome shotgun (WGS) entry which is preliminary data.</text>
</comment>
<dbReference type="Proteomes" id="UP001180754">
    <property type="component" value="Unassembled WGS sequence"/>
</dbReference>
<organism evidence="10 11">
    <name type="scientific">Streptomyces lonegramiae</name>
    <dbReference type="NCBI Taxonomy" id="3075524"/>
    <lineage>
        <taxon>Bacteria</taxon>
        <taxon>Bacillati</taxon>
        <taxon>Actinomycetota</taxon>
        <taxon>Actinomycetes</taxon>
        <taxon>Kitasatosporales</taxon>
        <taxon>Streptomycetaceae</taxon>
        <taxon>Streptomyces</taxon>
    </lineage>
</organism>
<evidence type="ECO:0000256" key="5">
    <source>
        <dbReference type="ARBA" id="ARBA00022605"/>
    </source>
</evidence>
<keyword evidence="6" id="KW-0547">Nucleotide-binding</keyword>
<evidence type="ECO:0000313" key="11">
    <source>
        <dbReference type="Proteomes" id="UP001180754"/>
    </source>
</evidence>
<sequence length="400" mass="44629">MTGGELQPMRGKVVRSFSGIFPEGADPALPVVTLFSGGLDSTYLLNRLVAMGAPHVHAVTVELGEGESHEAKQEIADRLGVRLHVMDGRQEFVDEFIRPAIAAQAVYLDTHPISSSLSRPLIARLAMGLAEELGARTILHTANRSQNTLRRLNGAFELLGFPGRYGSPYDLDPVDREQKIRELKDVGLAHMGERVVSGDSNLWCREFESGFLDDPEDYEVPEDLYQWSRPGDTDGRERLEIGFAGGAPVSVDGNPLPLAELIAALNLRVGVHGLGRYTGLEHLDSGVKVLEIREMPAAWLLLRSYRHLESAVLRAETIREKMHIEQLWVREAIEGRWYGELRRSAQSFIDTCAVEVTGTVRWRLNGARVETDAIIARRPLYLRNREDWEKASVSCERSET</sequence>
<protein>
    <recommendedName>
        <fullName evidence="2">argininosuccinate synthase</fullName>
        <ecNumber evidence="2">6.3.4.5</ecNumber>
    </recommendedName>
</protein>
<dbReference type="PANTHER" id="PTHR11587">
    <property type="entry name" value="ARGININOSUCCINATE SYNTHASE"/>
    <property type="match status" value="1"/>
</dbReference>
<dbReference type="SUPFAM" id="SSF69864">
    <property type="entry name" value="Argininosuccinate synthetase, C-terminal domain"/>
    <property type="match status" value="1"/>
</dbReference>
<dbReference type="InterPro" id="IPR014729">
    <property type="entry name" value="Rossmann-like_a/b/a_fold"/>
</dbReference>
<evidence type="ECO:0000256" key="7">
    <source>
        <dbReference type="ARBA" id="ARBA00022840"/>
    </source>
</evidence>
<keyword evidence="7" id="KW-0067">ATP-binding</keyword>
<gene>
    <name evidence="10" type="ORF">RND15_33310</name>
</gene>
<dbReference type="Gene3D" id="3.40.50.620">
    <property type="entry name" value="HUPs"/>
    <property type="match status" value="1"/>
</dbReference>
<evidence type="ECO:0000256" key="4">
    <source>
        <dbReference type="ARBA" id="ARBA00022598"/>
    </source>
</evidence>
<keyword evidence="11" id="KW-1185">Reference proteome</keyword>
<evidence type="ECO:0000256" key="1">
    <source>
        <dbReference type="ARBA" id="ARBA00004967"/>
    </source>
</evidence>
<comment type="pathway">
    <text evidence="1">Amino-acid biosynthesis; L-arginine biosynthesis; L-arginine from L-ornithine and carbamoyl phosphate: step 2/3.</text>
</comment>
<dbReference type="Pfam" id="PF00764">
    <property type="entry name" value="Arginosuc_synth"/>
    <property type="match status" value="1"/>
</dbReference>
<name>A0ABU2XQ16_9ACTN</name>
<dbReference type="Pfam" id="PF20979">
    <property type="entry name" value="Arginosuc_syn_C"/>
    <property type="match status" value="1"/>
</dbReference>
<evidence type="ECO:0000259" key="9">
    <source>
        <dbReference type="Pfam" id="PF20979"/>
    </source>
</evidence>
<feature type="domain" description="Arginosuccinate synthase-like N-terminal" evidence="8">
    <location>
        <begin position="31"/>
        <end position="147"/>
    </location>
</feature>
<dbReference type="RefSeq" id="WP_311728064.1">
    <property type="nucleotide sequence ID" value="NZ_JAVRFD010000020.1"/>
</dbReference>
<evidence type="ECO:0000259" key="8">
    <source>
        <dbReference type="Pfam" id="PF00764"/>
    </source>
</evidence>
<evidence type="ECO:0000313" key="10">
    <source>
        <dbReference type="EMBL" id="MDT0547544.1"/>
    </source>
</evidence>
<feature type="domain" description="Arginosuccinate synthase C-terminal" evidence="9">
    <location>
        <begin position="197"/>
        <end position="379"/>
    </location>
</feature>
<reference evidence="10" key="1">
    <citation type="submission" date="2024-05" db="EMBL/GenBank/DDBJ databases">
        <title>30 novel species of actinomycetes from the DSMZ collection.</title>
        <authorList>
            <person name="Nouioui I."/>
        </authorList>
    </citation>
    <scope>NUCLEOTIDE SEQUENCE</scope>
    <source>
        <strain evidence="10">DSM 41529</strain>
    </source>
</reference>
<dbReference type="PANTHER" id="PTHR11587:SF2">
    <property type="entry name" value="ARGININOSUCCINATE SYNTHASE"/>
    <property type="match status" value="1"/>
</dbReference>
<evidence type="ECO:0000256" key="6">
    <source>
        <dbReference type="ARBA" id="ARBA00022741"/>
    </source>
</evidence>
<keyword evidence="4" id="KW-0436">Ligase</keyword>
<keyword evidence="5" id="KW-0028">Amino-acid biosynthesis</keyword>
<dbReference type="NCBIfam" id="NF038212">
    <property type="entry name" value="argG_rel"/>
    <property type="match status" value="1"/>
</dbReference>